<dbReference type="Proteomes" id="UP000094801">
    <property type="component" value="Unassembled WGS sequence"/>
</dbReference>
<evidence type="ECO:0000313" key="11">
    <source>
        <dbReference type="Proteomes" id="UP000094801"/>
    </source>
</evidence>
<evidence type="ECO:0000256" key="1">
    <source>
        <dbReference type="ARBA" id="ARBA00000707"/>
    </source>
</evidence>
<evidence type="ECO:0000256" key="5">
    <source>
        <dbReference type="ARBA" id="ARBA00022786"/>
    </source>
</evidence>
<dbReference type="STRING" id="983967.A0A1E4SXS3"/>
<accession>A0A1E4SXS3</accession>
<dbReference type="InterPro" id="IPR028889">
    <property type="entry name" value="USP"/>
</dbReference>
<keyword evidence="7" id="KW-0788">Thiol protease</keyword>
<dbReference type="PANTHER" id="PTHR24006:SF722">
    <property type="entry name" value="UBIQUITIN CARBOXYL-TERMINAL HYDROLASE 48"/>
    <property type="match status" value="1"/>
</dbReference>
<dbReference type="GO" id="GO:0006508">
    <property type="term" value="P:proteolysis"/>
    <property type="evidence" value="ECO:0007669"/>
    <property type="project" value="UniProtKB-KW"/>
</dbReference>
<keyword evidence="5" id="KW-0833">Ubl conjugation pathway</keyword>
<proteinExistence type="inferred from homology"/>
<organism evidence="10 11">
    <name type="scientific">[Candida] arabinofermentans NRRL YB-2248</name>
    <dbReference type="NCBI Taxonomy" id="983967"/>
    <lineage>
        <taxon>Eukaryota</taxon>
        <taxon>Fungi</taxon>
        <taxon>Dikarya</taxon>
        <taxon>Ascomycota</taxon>
        <taxon>Saccharomycotina</taxon>
        <taxon>Pichiomycetes</taxon>
        <taxon>Pichiales</taxon>
        <taxon>Pichiaceae</taxon>
        <taxon>Ogataea</taxon>
        <taxon>Ogataea/Candida clade</taxon>
    </lineage>
</organism>
<keyword evidence="6" id="KW-0378">Hydrolase</keyword>
<dbReference type="GO" id="GO:0005829">
    <property type="term" value="C:cytosol"/>
    <property type="evidence" value="ECO:0007669"/>
    <property type="project" value="TreeGrafter"/>
</dbReference>
<dbReference type="GO" id="GO:0004843">
    <property type="term" value="F:cysteine-type deubiquitinase activity"/>
    <property type="evidence" value="ECO:0007669"/>
    <property type="project" value="UniProtKB-EC"/>
</dbReference>
<dbReference type="InterPro" id="IPR036873">
    <property type="entry name" value="Rhodanese-like_dom_sf"/>
</dbReference>
<dbReference type="AlphaFoldDB" id="A0A1E4SXS3"/>
<dbReference type="PROSITE" id="PS50235">
    <property type="entry name" value="USP_3"/>
    <property type="match status" value="1"/>
</dbReference>
<gene>
    <name evidence="10" type="ORF">CANARDRAFT_29176</name>
</gene>
<dbReference type="Gene3D" id="3.40.250.10">
    <property type="entry name" value="Rhodanese-like domain"/>
    <property type="match status" value="1"/>
</dbReference>
<dbReference type="Gene3D" id="3.90.70.10">
    <property type="entry name" value="Cysteine proteinases"/>
    <property type="match status" value="1"/>
</dbReference>
<name>A0A1E4SXS3_9ASCO</name>
<dbReference type="GO" id="GO:0005634">
    <property type="term" value="C:nucleus"/>
    <property type="evidence" value="ECO:0007669"/>
    <property type="project" value="UniProtKB-SubCell"/>
</dbReference>
<dbReference type="SUPFAM" id="SSF54001">
    <property type="entry name" value="Cysteine proteinases"/>
    <property type="match status" value="1"/>
</dbReference>
<protein>
    <recommendedName>
        <fullName evidence="3">ubiquitinyl hydrolase 1</fullName>
        <ecNumber evidence="3">3.4.19.12</ecNumber>
    </recommendedName>
</protein>
<keyword evidence="11" id="KW-1185">Reference proteome</keyword>
<feature type="compositionally biased region" description="Low complexity" evidence="8">
    <location>
        <begin position="223"/>
        <end position="234"/>
    </location>
</feature>
<evidence type="ECO:0000256" key="6">
    <source>
        <dbReference type="ARBA" id="ARBA00022801"/>
    </source>
</evidence>
<dbReference type="OrthoDB" id="292964at2759"/>
<evidence type="ECO:0000256" key="8">
    <source>
        <dbReference type="SAM" id="MobiDB-lite"/>
    </source>
</evidence>
<evidence type="ECO:0000256" key="7">
    <source>
        <dbReference type="ARBA" id="ARBA00022807"/>
    </source>
</evidence>
<evidence type="ECO:0000259" key="9">
    <source>
        <dbReference type="PROSITE" id="PS50235"/>
    </source>
</evidence>
<evidence type="ECO:0000256" key="3">
    <source>
        <dbReference type="ARBA" id="ARBA00012759"/>
    </source>
</evidence>
<feature type="region of interest" description="Disordered" evidence="8">
    <location>
        <begin position="423"/>
        <end position="459"/>
    </location>
</feature>
<sequence length="1000" mass="116039">MERNGGPYTDFVHQLNPRSSTTDTLTTTIAKTIPRSTIKSICSSQFDIIQDAKIRVYSHKLLKHGEGNSELNDSLVLYWLENSNIYLTGLKLLFDNQIFKHSNCHELMIGMFVYNHYILHYIIPALTIDSIEDQGFIQGLQSISNKFTEKKSCQEELLMALQEANSIIRESNFGTGKKRKSLQRSQKINFKNIQDDLYPTTPNGTNDDEELETQEENGLFGVESSDSESNSNSDTPSDVPAGKSHDNNSINYDDEVAENPYEIPSTQEPINSDTQFAIDYMDQDELFELLKEGCKILLVDLRPFDQFLKSHIENMNDVINVDVQILTNVDTFEELMHSLQIGNIDFYSKLSNFHKYKYLIYYSHEPKLNFEELKFHNIMSLELQRLKNSQKYMSDTKILKLDGGFNEWMYLYGNEHIRSFADNSSSKKSSFNCPPPTSPPPPTPQARDYTNSYQNYPKGIEQPHFQTLQPSIDPTSSHQSYRNIEQPQGQFQSLQPSNELSSFAGNRLSALYASNVSSQSLYSNGKKQPLYQQPYQQQYPVVPQPQPQPQQYPVAPLQVKQQPQPQQVRMPLAYVRLFNYGSTCYINSMIQCLFTVSYFRRLITDDKKLSRVLRTENDSLSLELNRIFKEFQYVNGSTTIRPNNLMRLCSKLKPDLNIPNEQQDTSQFFYFIMDRLHNELKIEDTLQNREIYSTQNPETDPFTNLISNEAYIKWHTTLIKNEGVSPITKLFQIQHQMNLRCQRCGYESINYDYSFMLNLNMDGNEHHLSDLIKKNLEKEELSDRLGNAWNCPQCEKYSKELKELNKILQQQQQQHQQQQETNTHKKRTFFKFNKKETTSTSSSPPEQPIQPLEFLTDEEQSKYIHYTELLNIQSKSFKSTTFIKLPQILIIYLSKFSATGSRKLSTPLKYPTSLTFKINRDGVEVVYEYGLSCWIDHLGNSITQGHYTAVVNRDNNWIYCDDDRFHLFDVGVGGNTQTQSQRHGLEIKDGDAYMLFYRQL</sequence>
<feature type="compositionally biased region" description="Pro residues" evidence="8">
    <location>
        <begin position="433"/>
        <end position="444"/>
    </location>
</feature>
<feature type="compositionally biased region" description="Acidic residues" evidence="8">
    <location>
        <begin position="206"/>
        <end position="215"/>
    </location>
</feature>
<evidence type="ECO:0000256" key="2">
    <source>
        <dbReference type="ARBA" id="ARBA00009085"/>
    </source>
</evidence>
<dbReference type="InterPro" id="IPR001394">
    <property type="entry name" value="Peptidase_C19_UCH"/>
</dbReference>
<dbReference type="EC" id="3.4.19.12" evidence="3"/>
<dbReference type="InterPro" id="IPR050164">
    <property type="entry name" value="Peptidase_C19"/>
</dbReference>
<dbReference type="EMBL" id="KV453857">
    <property type="protein sequence ID" value="ODV84295.1"/>
    <property type="molecule type" value="Genomic_DNA"/>
</dbReference>
<feature type="domain" description="USP" evidence="9">
    <location>
        <begin position="575"/>
        <end position="1000"/>
    </location>
</feature>
<dbReference type="PANTHER" id="PTHR24006">
    <property type="entry name" value="UBIQUITIN CARBOXYL-TERMINAL HYDROLASE"/>
    <property type="match status" value="1"/>
</dbReference>
<comment type="similarity">
    <text evidence="2">Belongs to the peptidase C19 family.</text>
</comment>
<dbReference type="Pfam" id="PF00443">
    <property type="entry name" value="UCH"/>
    <property type="match status" value="1"/>
</dbReference>
<reference evidence="11" key="1">
    <citation type="submission" date="2016-04" db="EMBL/GenBank/DDBJ databases">
        <title>Comparative genomics of biotechnologically important yeasts.</title>
        <authorList>
            <consortium name="DOE Joint Genome Institute"/>
            <person name="Riley R."/>
            <person name="Haridas S."/>
            <person name="Wolfe K.H."/>
            <person name="Lopes M.R."/>
            <person name="Hittinger C.T."/>
            <person name="Goker M."/>
            <person name="Salamov A."/>
            <person name="Wisecaver J."/>
            <person name="Long T.M."/>
            <person name="Aerts A.L."/>
            <person name="Barry K."/>
            <person name="Choi C."/>
            <person name="Clum A."/>
            <person name="Coughlan A.Y."/>
            <person name="Deshpande S."/>
            <person name="Douglass A.P."/>
            <person name="Hanson S.J."/>
            <person name="Klenk H.-P."/>
            <person name="Labutti K."/>
            <person name="Lapidus A."/>
            <person name="Lindquist E."/>
            <person name="Lipzen A."/>
            <person name="Meier-Kolthoff J.P."/>
            <person name="Ohm R.A."/>
            <person name="Otillar R.P."/>
            <person name="Pangilinan J."/>
            <person name="Peng Y."/>
            <person name="Rokas A."/>
            <person name="Rosa C.A."/>
            <person name="Scheuner C."/>
            <person name="Sibirny A.A."/>
            <person name="Slot J.C."/>
            <person name="Stielow J.B."/>
            <person name="Sun H."/>
            <person name="Kurtzman C.P."/>
            <person name="Blackwell M."/>
            <person name="Grigoriev I.V."/>
            <person name="Jeffries T.W."/>
        </authorList>
    </citation>
    <scope>NUCLEOTIDE SEQUENCE [LARGE SCALE GENOMIC DNA]</scope>
    <source>
        <strain evidence="11">NRRL YB-2248</strain>
    </source>
</reference>
<comment type="catalytic activity">
    <reaction evidence="1">
        <text>Thiol-dependent hydrolysis of ester, thioester, amide, peptide and isopeptide bonds formed by the C-terminal Gly of ubiquitin (a 76-residue protein attached to proteins as an intracellular targeting signal).</text>
        <dbReference type="EC" id="3.4.19.12"/>
    </reaction>
</comment>
<feature type="region of interest" description="Disordered" evidence="8">
    <location>
        <begin position="808"/>
        <end position="828"/>
    </location>
</feature>
<keyword evidence="4" id="KW-0645">Protease</keyword>
<dbReference type="SUPFAM" id="SSF52821">
    <property type="entry name" value="Rhodanese/Cell cycle control phosphatase"/>
    <property type="match status" value="1"/>
</dbReference>
<feature type="region of interest" description="Disordered" evidence="8">
    <location>
        <begin position="192"/>
        <end position="252"/>
    </location>
</feature>
<dbReference type="InterPro" id="IPR038765">
    <property type="entry name" value="Papain-like_cys_pep_sf"/>
</dbReference>
<evidence type="ECO:0000256" key="4">
    <source>
        <dbReference type="ARBA" id="ARBA00022670"/>
    </source>
</evidence>
<dbReference type="GO" id="GO:0016579">
    <property type="term" value="P:protein deubiquitination"/>
    <property type="evidence" value="ECO:0007669"/>
    <property type="project" value="InterPro"/>
</dbReference>
<dbReference type="CDD" id="cd02257">
    <property type="entry name" value="Peptidase_C19"/>
    <property type="match status" value="1"/>
</dbReference>
<feature type="compositionally biased region" description="Low complexity" evidence="8">
    <location>
        <begin position="809"/>
        <end position="821"/>
    </location>
</feature>
<evidence type="ECO:0000313" key="10">
    <source>
        <dbReference type="EMBL" id="ODV84295.1"/>
    </source>
</evidence>